<evidence type="ECO:0000256" key="1">
    <source>
        <dbReference type="ARBA" id="ARBA00022723"/>
    </source>
</evidence>
<dbReference type="OrthoDB" id="341421at2759"/>
<protein>
    <recommendedName>
        <fullName evidence="5">MYND-type domain-containing protein</fullName>
    </recommendedName>
</protein>
<name>A0A1C7LYD7_GRIFR</name>
<reference evidence="6 7" key="1">
    <citation type="submission" date="2016-03" db="EMBL/GenBank/DDBJ databases">
        <title>Whole genome sequencing of Grifola frondosa 9006-11.</title>
        <authorList>
            <person name="Min B."/>
            <person name="Park H."/>
            <person name="Kim J.-G."/>
            <person name="Cho H."/>
            <person name="Oh Y.-L."/>
            <person name="Kong W.-S."/>
            <person name="Choi I.-G."/>
        </authorList>
    </citation>
    <scope>NUCLEOTIDE SEQUENCE [LARGE SCALE GENOMIC DNA]</scope>
    <source>
        <strain evidence="6 7">9006-11</strain>
    </source>
</reference>
<dbReference type="AlphaFoldDB" id="A0A1C7LYD7"/>
<dbReference type="PROSITE" id="PS50865">
    <property type="entry name" value="ZF_MYND_2"/>
    <property type="match status" value="1"/>
</dbReference>
<evidence type="ECO:0000313" key="7">
    <source>
        <dbReference type="Proteomes" id="UP000092993"/>
    </source>
</evidence>
<keyword evidence="3" id="KW-0862">Zinc</keyword>
<dbReference type="SUPFAM" id="SSF144232">
    <property type="entry name" value="HIT/MYND zinc finger-like"/>
    <property type="match status" value="1"/>
</dbReference>
<dbReference type="Gene3D" id="6.10.140.2220">
    <property type="match status" value="1"/>
</dbReference>
<evidence type="ECO:0000256" key="4">
    <source>
        <dbReference type="PROSITE-ProRule" id="PRU00134"/>
    </source>
</evidence>
<keyword evidence="7" id="KW-1185">Reference proteome</keyword>
<dbReference type="InterPro" id="IPR002893">
    <property type="entry name" value="Znf_MYND"/>
</dbReference>
<evidence type="ECO:0000256" key="3">
    <source>
        <dbReference type="ARBA" id="ARBA00022833"/>
    </source>
</evidence>
<accession>A0A1C7LYD7</accession>
<keyword evidence="2 4" id="KW-0863">Zinc-finger</keyword>
<keyword evidence="1" id="KW-0479">Metal-binding</keyword>
<organism evidence="6 7">
    <name type="scientific">Grifola frondosa</name>
    <name type="common">Maitake</name>
    <name type="synonym">Polyporus frondosus</name>
    <dbReference type="NCBI Taxonomy" id="5627"/>
    <lineage>
        <taxon>Eukaryota</taxon>
        <taxon>Fungi</taxon>
        <taxon>Dikarya</taxon>
        <taxon>Basidiomycota</taxon>
        <taxon>Agaricomycotina</taxon>
        <taxon>Agaricomycetes</taxon>
        <taxon>Polyporales</taxon>
        <taxon>Grifolaceae</taxon>
        <taxon>Grifola</taxon>
    </lineage>
</organism>
<feature type="domain" description="MYND-type" evidence="5">
    <location>
        <begin position="46"/>
        <end position="87"/>
    </location>
</feature>
<sequence>MEAETEAPYRGGMEGADAIKLLDWFTPDSKCRVRPREYLRKEFIQCQNCFKSRGSGVTLSRCAGCQIELYCSRACQKAAWKSHKKKCMLNQEALAEMGGMQTALKALRGFTSKHRPTLAQAGMHALDACADPTRAQNYVFVVYLRRRADSRRAETAYYALGAAAVPFDAFPKLQAEEMRRQLRVAHELNVSDGCMGALDVIMLCIDEGIFNIVPVGFDPDTPLARLGASDWRHWLLKRLNEGIVS</sequence>
<dbReference type="STRING" id="5627.A0A1C7LYD7"/>
<dbReference type="PROSITE" id="PS01360">
    <property type="entry name" value="ZF_MYND_1"/>
    <property type="match status" value="1"/>
</dbReference>
<dbReference type="OMA" id="CECCEFR"/>
<dbReference type="Proteomes" id="UP000092993">
    <property type="component" value="Unassembled WGS sequence"/>
</dbReference>
<dbReference type="GO" id="GO:0008270">
    <property type="term" value="F:zinc ion binding"/>
    <property type="evidence" value="ECO:0007669"/>
    <property type="project" value="UniProtKB-KW"/>
</dbReference>
<comment type="caution">
    <text evidence="6">The sequence shown here is derived from an EMBL/GenBank/DDBJ whole genome shotgun (WGS) entry which is preliminary data.</text>
</comment>
<evidence type="ECO:0000313" key="6">
    <source>
        <dbReference type="EMBL" id="OBZ69682.1"/>
    </source>
</evidence>
<dbReference type="Pfam" id="PF01753">
    <property type="entry name" value="zf-MYND"/>
    <property type="match status" value="1"/>
</dbReference>
<gene>
    <name evidence="6" type="ORF">A0H81_10192</name>
</gene>
<evidence type="ECO:0000259" key="5">
    <source>
        <dbReference type="PROSITE" id="PS50865"/>
    </source>
</evidence>
<dbReference type="EMBL" id="LUGG01000015">
    <property type="protein sequence ID" value="OBZ69682.1"/>
    <property type="molecule type" value="Genomic_DNA"/>
</dbReference>
<evidence type="ECO:0000256" key="2">
    <source>
        <dbReference type="ARBA" id="ARBA00022771"/>
    </source>
</evidence>
<proteinExistence type="predicted"/>